<dbReference type="RefSeq" id="WP_117844658.1">
    <property type="nucleotide sequence ID" value="NZ_AP024085.1"/>
</dbReference>
<dbReference type="InterPro" id="IPR048923">
    <property type="entry name" value="RE_NgoFVII_C"/>
</dbReference>
<dbReference type="Proteomes" id="UP000593842">
    <property type="component" value="Chromosome"/>
</dbReference>
<sequence length="136" mass="15460">MANKGNKFIVVLTESQLGWGEKRYTSSRNYRKGEAYLAIPRRIAQELELYNSNYKEGKDILGINIFNCTSSDGKFICQLKSQGSKSAGDKYAKQFSVNDDLRALGNWYSEINARVGDQIEVYFTSPCDICLTYLKK</sequence>
<evidence type="ECO:0000313" key="3">
    <source>
        <dbReference type="Proteomes" id="UP000593842"/>
    </source>
</evidence>
<evidence type="ECO:0000259" key="1">
    <source>
        <dbReference type="Pfam" id="PF20731"/>
    </source>
</evidence>
<reference evidence="3" key="1">
    <citation type="submission" date="2020-09" db="EMBL/GenBank/DDBJ databases">
        <title>Complete genome sequencing of Faecalibacillus intestinalis strain 14EGH31.</title>
        <authorList>
            <person name="Sakamoto M."/>
            <person name="Murakami T."/>
            <person name="Mori H."/>
        </authorList>
    </citation>
    <scope>NUCLEOTIDE SEQUENCE [LARGE SCALE GENOMIC DNA]</scope>
    <source>
        <strain evidence="3">14EGH31</strain>
    </source>
</reference>
<dbReference type="Pfam" id="PF20731">
    <property type="entry name" value="RE_NgoFVII_C"/>
    <property type="match status" value="1"/>
</dbReference>
<evidence type="ECO:0000313" key="2">
    <source>
        <dbReference type="EMBL" id="BCL59215.1"/>
    </source>
</evidence>
<organism evidence="2 3">
    <name type="scientific">Faecalibacillus intestinalis</name>
    <dbReference type="NCBI Taxonomy" id="1982626"/>
    <lineage>
        <taxon>Bacteria</taxon>
        <taxon>Bacillati</taxon>
        <taxon>Bacillota</taxon>
        <taxon>Erysipelotrichia</taxon>
        <taxon>Erysipelotrichales</taxon>
        <taxon>Coprobacillaceae</taxon>
        <taxon>Faecalibacillus</taxon>
    </lineage>
</organism>
<accession>A0A7I8E9I5</accession>
<protein>
    <recommendedName>
        <fullName evidence="1">Restriction endonuclease type II NgoFVII C-terminal B3-like DNA-binding domain-containing protein</fullName>
    </recommendedName>
</protein>
<proteinExistence type="predicted"/>
<feature type="domain" description="Restriction endonuclease type II NgoFVII C-terminal B3-like DNA-binding" evidence="1">
    <location>
        <begin position="11"/>
        <end position="117"/>
    </location>
</feature>
<dbReference type="AlphaFoldDB" id="A0A7I8E9I5"/>
<name>A0A7I8E9I5_9FIRM</name>
<dbReference type="KEGG" id="fit:Fi14EGH31_29270"/>
<dbReference type="EMBL" id="AP024085">
    <property type="protein sequence ID" value="BCL59215.1"/>
    <property type="molecule type" value="Genomic_DNA"/>
</dbReference>
<dbReference type="GeneID" id="70581355"/>
<gene>
    <name evidence="2" type="ORF">Fi14EGH31_29270</name>
</gene>